<dbReference type="GO" id="GO:0005886">
    <property type="term" value="C:plasma membrane"/>
    <property type="evidence" value="ECO:0007669"/>
    <property type="project" value="UniProtKB-SubCell"/>
</dbReference>
<proteinExistence type="predicted"/>
<feature type="transmembrane region" description="Helical" evidence="7">
    <location>
        <begin position="53"/>
        <end position="72"/>
    </location>
</feature>
<evidence type="ECO:0000256" key="5">
    <source>
        <dbReference type="ARBA" id="ARBA00023136"/>
    </source>
</evidence>
<keyword evidence="3 7" id="KW-0812">Transmembrane</keyword>
<dbReference type="InterPro" id="IPR051791">
    <property type="entry name" value="Pra-immunoreactive"/>
</dbReference>
<feature type="region of interest" description="Disordered" evidence="6">
    <location>
        <begin position="218"/>
        <end position="241"/>
    </location>
</feature>
<dbReference type="STRING" id="47855.GA0070606_4873"/>
<keyword evidence="2" id="KW-1003">Cell membrane</keyword>
<dbReference type="Pfam" id="PF06271">
    <property type="entry name" value="RDD"/>
    <property type="match status" value="1"/>
</dbReference>
<dbReference type="AlphaFoldDB" id="A0A1C6VR28"/>
<evidence type="ECO:0000256" key="1">
    <source>
        <dbReference type="ARBA" id="ARBA00004651"/>
    </source>
</evidence>
<dbReference type="InterPro" id="IPR010432">
    <property type="entry name" value="RDD"/>
</dbReference>
<comment type="subcellular location">
    <subcellularLocation>
        <location evidence="1">Cell membrane</location>
        <topology evidence="1">Multi-pass membrane protein</topology>
    </subcellularLocation>
</comment>
<feature type="compositionally biased region" description="Pro residues" evidence="6">
    <location>
        <begin position="133"/>
        <end position="149"/>
    </location>
</feature>
<evidence type="ECO:0000256" key="2">
    <source>
        <dbReference type="ARBA" id="ARBA00022475"/>
    </source>
</evidence>
<feature type="domain" description="RDD" evidence="8">
    <location>
        <begin position="23"/>
        <end position="127"/>
    </location>
</feature>
<evidence type="ECO:0000256" key="3">
    <source>
        <dbReference type="ARBA" id="ARBA00022692"/>
    </source>
</evidence>
<protein>
    <submittedName>
        <fullName evidence="9">Uncharacterized membrane protein YckC, RDD family</fullName>
    </submittedName>
</protein>
<gene>
    <name evidence="9" type="ORF">GA0070606_4873</name>
</gene>
<evidence type="ECO:0000256" key="7">
    <source>
        <dbReference type="SAM" id="Phobius"/>
    </source>
</evidence>
<accession>A0A1C6VR28</accession>
<dbReference type="PANTHER" id="PTHR36115:SF6">
    <property type="entry name" value="PROLINE-RICH ANTIGEN HOMOLOG"/>
    <property type="match status" value="1"/>
</dbReference>
<feature type="transmembrane region" description="Helical" evidence="7">
    <location>
        <begin position="93"/>
        <end position="114"/>
    </location>
</feature>
<feature type="compositionally biased region" description="Gly residues" evidence="6">
    <location>
        <begin position="178"/>
        <end position="193"/>
    </location>
</feature>
<sequence length="241" mass="24840">MTVVTNPHDRPAPPASDPTFTPPSLGRRFGALVIDWVLCLLAARGFADPVRDGWAPVLVLILEYGFFLGLFAQTPGMFITKIRCVAWADGGRIGLVRGLLRGLLLALVVPALLMDNHRRGLHDRLAGSVITPTPAPDAPPAPTPRPPPRSCTFCPGETGTSREAGAETARSPRRGVGDGRGAGEGGAAGGGEGAKSTRAGPDGARLFAYVCVVSDRATGGTRRAGAACSSGSRPWASAGGR</sequence>
<feature type="compositionally biased region" description="Low complexity" evidence="6">
    <location>
        <begin position="218"/>
        <end position="233"/>
    </location>
</feature>
<feature type="region of interest" description="Disordered" evidence="6">
    <location>
        <begin position="127"/>
        <end position="200"/>
    </location>
</feature>
<evidence type="ECO:0000259" key="8">
    <source>
        <dbReference type="Pfam" id="PF06271"/>
    </source>
</evidence>
<keyword evidence="4 7" id="KW-1133">Transmembrane helix</keyword>
<keyword evidence="5 7" id="KW-0472">Membrane</keyword>
<evidence type="ECO:0000256" key="6">
    <source>
        <dbReference type="SAM" id="MobiDB-lite"/>
    </source>
</evidence>
<evidence type="ECO:0000313" key="9">
    <source>
        <dbReference type="EMBL" id="SCL68763.1"/>
    </source>
</evidence>
<feature type="region of interest" description="Disordered" evidence="6">
    <location>
        <begin position="1"/>
        <end position="20"/>
    </location>
</feature>
<dbReference type="PANTHER" id="PTHR36115">
    <property type="entry name" value="PROLINE-RICH ANTIGEN HOMOLOG-RELATED"/>
    <property type="match status" value="1"/>
</dbReference>
<reference evidence="10" key="1">
    <citation type="submission" date="2016-06" db="EMBL/GenBank/DDBJ databases">
        <authorList>
            <person name="Varghese N."/>
            <person name="Submissions Spin"/>
        </authorList>
    </citation>
    <scope>NUCLEOTIDE SEQUENCE [LARGE SCALE GENOMIC DNA]</scope>
    <source>
        <strain evidence="10">DSM 43903</strain>
    </source>
</reference>
<dbReference type="EMBL" id="FMHZ01000002">
    <property type="protein sequence ID" value="SCL68763.1"/>
    <property type="molecule type" value="Genomic_DNA"/>
</dbReference>
<dbReference type="Proteomes" id="UP000199001">
    <property type="component" value="Unassembled WGS sequence"/>
</dbReference>
<name>A0A1C6VR28_9ACTN</name>
<evidence type="ECO:0000256" key="4">
    <source>
        <dbReference type="ARBA" id="ARBA00022989"/>
    </source>
</evidence>
<organism evidence="9 10">
    <name type="scientific">Micromonospora citrea</name>
    <dbReference type="NCBI Taxonomy" id="47855"/>
    <lineage>
        <taxon>Bacteria</taxon>
        <taxon>Bacillati</taxon>
        <taxon>Actinomycetota</taxon>
        <taxon>Actinomycetes</taxon>
        <taxon>Micromonosporales</taxon>
        <taxon>Micromonosporaceae</taxon>
        <taxon>Micromonospora</taxon>
    </lineage>
</organism>
<evidence type="ECO:0000313" key="10">
    <source>
        <dbReference type="Proteomes" id="UP000199001"/>
    </source>
</evidence>
<keyword evidence="10" id="KW-1185">Reference proteome</keyword>